<accession>A0AAJ0F277</accession>
<keyword evidence="1" id="KW-0732">Signal</keyword>
<dbReference type="Proteomes" id="UP001239445">
    <property type="component" value="Unassembled WGS sequence"/>
</dbReference>
<evidence type="ECO:0000313" key="3">
    <source>
        <dbReference type="Proteomes" id="UP001239445"/>
    </source>
</evidence>
<sequence length="215" mass="22640">MLDRRLLAGLAGGLWAATTASAATCTSDLLIDNFVKWTSGTNNLDWQNGDDGSMTSIAASAGQVVFVPKADGSSYFYESFPCVTAQTSGYGGLQFTIQGPAGASVSLELQTATNCNPDTTGMKSSYNIITDLTGRRQTVTMPLVGFDNDPNYDAIVGLAWSVFSQANTQWTIGNITLLCGSVAGGQPTSVAPAPTTASMSTRLFRVWRFDGMKMG</sequence>
<protein>
    <submittedName>
        <fullName evidence="2">Uncharacterized protein</fullName>
    </submittedName>
</protein>
<dbReference type="EMBL" id="MU839840">
    <property type="protein sequence ID" value="KAK1752051.1"/>
    <property type="molecule type" value="Genomic_DNA"/>
</dbReference>
<organism evidence="2 3">
    <name type="scientific">Echria macrotheca</name>
    <dbReference type="NCBI Taxonomy" id="438768"/>
    <lineage>
        <taxon>Eukaryota</taxon>
        <taxon>Fungi</taxon>
        <taxon>Dikarya</taxon>
        <taxon>Ascomycota</taxon>
        <taxon>Pezizomycotina</taxon>
        <taxon>Sordariomycetes</taxon>
        <taxon>Sordariomycetidae</taxon>
        <taxon>Sordariales</taxon>
        <taxon>Schizotheciaceae</taxon>
        <taxon>Echria</taxon>
    </lineage>
</organism>
<proteinExistence type="predicted"/>
<feature type="signal peptide" evidence="1">
    <location>
        <begin position="1"/>
        <end position="22"/>
    </location>
</feature>
<comment type="caution">
    <text evidence="2">The sequence shown here is derived from an EMBL/GenBank/DDBJ whole genome shotgun (WGS) entry which is preliminary data.</text>
</comment>
<feature type="chain" id="PRO_5042498239" evidence="1">
    <location>
        <begin position="23"/>
        <end position="215"/>
    </location>
</feature>
<gene>
    <name evidence="2" type="ORF">QBC47DRAFT_64161</name>
</gene>
<evidence type="ECO:0000313" key="2">
    <source>
        <dbReference type="EMBL" id="KAK1752051.1"/>
    </source>
</evidence>
<reference evidence="2" key="1">
    <citation type="submission" date="2023-06" db="EMBL/GenBank/DDBJ databases">
        <title>Genome-scale phylogeny and comparative genomics of the fungal order Sordariales.</title>
        <authorList>
            <consortium name="Lawrence Berkeley National Laboratory"/>
            <person name="Hensen N."/>
            <person name="Bonometti L."/>
            <person name="Westerberg I."/>
            <person name="Brannstrom I.O."/>
            <person name="Guillou S."/>
            <person name="Cros-Aarteil S."/>
            <person name="Calhoun S."/>
            <person name="Haridas S."/>
            <person name="Kuo A."/>
            <person name="Mondo S."/>
            <person name="Pangilinan J."/>
            <person name="Riley R."/>
            <person name="Labutti K."/>
            <person name="Andreopoulos B."/>
            <person name="Lipzen A."/>
            <person name="Chen C."/>
            <person name="Yanf M."/>
            <person name="Daum C."/>
            <person name="Ng V."/>
            <person name="Clum A."/>
            <person name="Steindorff A."/>
            <person name="Ohm R."/>
            <person name="Martin F."/>
            <person name="Silar P."/>
            <person name="Natvig D."/>
            <person name="Lalanne C."/>
            <person name="Gautier V."/>
            <person name="Ament-Velasquez S.L."/>
            <person name="Kruys A."/>
            <person name="Hutchinson M.I."/>
            <person name="Powell A.J."/>
            <person name="Barry K."/>
            <person name="Miller A.N."/>
            <person name="Grigoriev I.V."/>
            <person name="Debuchy R."/>
            <person name="Gladieux P."/>
            <person name="Thoren M.H."/>
            <person name="Johannesson H."/>
        </authorList>
    </citation>
    <scope>NUCLEOTIDE SEQUENCE</scope>
    <source>
        <strain evidence="2">PSN4</strain>
    </source>
</reference>
<dbReference type="AlphaFoldDB" id="A0AAJ0F277"/>
<keyword evidence="3" id="KW-1185">Reference proteome</keyword>
<evidence type="ECO:0000256" key="1">
    <source>
        <dbReference type="SAM" id="SignalP"/>
    </source>
</evidence>
<name>A0AAJ0F277_9PEZI</name>